<keyword evidence="1" id="KW-0732">Signal</keyword>
<name>A0ABW1CZS5_9ACTN</name>
<dbReference type="RefSeq" id="WP_379519799.1">
    <property type="nucleotide sequence ID" value="NZ_JBHSPA010000052.1"/>
</dbReference>
<dbReference type="Proteomes" id="UP001596058">
    <property type="component" value="Unassembled WGS sequence"/>
</dbReference>
<feature type="signal peptide" evidence="1">
    <location>
        <begin position="1"/>
        <end position="26"/>
    </location>
</feature>
<dbReference type="SUPFAM" id="SSF53850">
    <property type="entry name" value="Periplasmic binding protein-like II"/>
    <property type="match status" value="1"/>
</dbReference>
<gene>
    <name evidence="2" type="ORF">ACFPZ3_41220</name>
</gene>
<dbReference type="Gene3D" id="3.40.190.10">
    <property type="entry name" value="Periplasmic binding protein-like II"/>
    <property type="match status" value="2"/>
</dbReference>
<dbReference type="PANTHER" id="PTHR43649:SF30">
    <property type="entry name" value="ABC TRANSPORTER SUBSTRATE-BINDING PROTEIN"/>
    <property type="match status" value="1"/>
</dbReference>
<dbReference type="InterPro" id="IPR006311">
    <property type="entry name" value="TAT_signal"/>
</dbReference>
<sequence>MSGLHRRGFLKLAAAGALGAGLTACGAGGGSDSGGGTTLRYAWWGNNIRQQNYSKALKEFTAKNAGIQVEPEFADYEAFQERMTTQMAARDVADIFWVASPQVMTYHKNKIYRRLDDIPSLNLADYSKEELESFKLGGELNTMPFGIFVPVIRYNETFAKEDGVDLPPDDADWEAWSAFLIDYVKDNPKQRKGMPYEPDADLPFEAWLRQHGEQLWTQDGGPGFTADTLRAWFDWWDKLRRAGAVMSLSEQEGMSPDWALAGKKVLAKVGNSNHIIDDAKMFPDYRFKLRAMPVTKDAQAGHEFLYFPRMAIYQGIDDENVEAAGKLISYNTNDPAMIKTVGLTMGAPVNPKVFQQTLDGAKGDEKEMLTVVQAGRKAQRRPRFEAPPGSSTWRTAMARVGEEIALGRLSTADGAKRLLDEIQAGITRAK</sequence>
<dbReference type="PANTHER" id="PTHR43649">
    <property type="entry name" value="ARABINOSE-BINDING PROTEIN-RELATED"/>
    <property type="match status" value="1"/>
</dbReference>
<comment type="caution">
    <text evidence="2">The sequence shown here is derived from an EMBL/GenBank/DDBJ whole genome shotgun (WGS) entry which is preliminary data.</text>
</comment>
<reference evidence="3" key="1">
    <citation type="journal article" date="2019" name="Int. J. Syst. Evol. Microbiol.">
        <title>The Global Catalogue of Microorganisms (GCM) 10K type strain sequencing project: providing services to taxonomists for standard genome sequencing and annotation.</title>
        <authorList>
            <consortium name="The Broad Institute Genomics Platform"/>
            <consortium name="The Broad Institute Genome Sequencing Center for Infectious Disease"/>
            <person name="Wu L."/>
            <person name="Ma J."/>
        </authorList>
    </citation>
    <scope>NUCLEOTIDE SEQUENCE [LARGE SCALE GENOMIC DNA]</scope>
    <source>
        <strain evidence="3">CCUG 53903</strain>
    </source>
</reference>
<proteinExistence type="predicted"/>
<feature type="chain" id="PRO_5045299186" evidence="1">
    <location>
        <begin position="27"/>
        <end position="430"/>
    </location>
</feature>
<evidence type="ECO:0000313" key="2">
    <source>
        <dbReference type="EMBL" id="MFC5830316.1"/>
    </source>
</evidence>
<evidence type="ECO:0000256" key="1">
    <source>
        <dbReference type="SAM" id="SignalP"/>
    </source>
</evidence>
<evidence type="ECO:0000313" key="3">
    <source>
        <dbReference type="Proteomes" id="UP001596058"/>
    </source>
</evidence>
<dbReference type="InterPro" id="IPR050490">
    <property type="entry name" value="Bact_solute-bd_prot1"/>
</dbReference>
<organism evidence="2 3">
    <name type="scientific">Nonomuraea insulae</name>
    <dbReference type="NCBI Taxonomy" id="1616787"/>
    <lineage>
        <taxon>Bacteria</taxon>
        <taxon>Bacillati</taxon>
        <taxon>Actinomycetota</taxon>
        <taxon>Actinomycetes</taxon>
        <taxon>Streptosporangiales</taxon>
        <taxon>Streptosporangiaceae</taxon>
        <taxon>Nonomuraea</taxon>
    </lineage>
</organism>
<protein>
    <submittedName>
        <fullName evidence="2">ABC transporter substrate-binding protein</fullName>
    </submittedName>
</protein>
<keyword evidence="3" id="KW-1185">Reference proteome</keyword>
<dbReference type="PROSITE" id="PS51318">
    <property type="entry name" value="TAT"/>
    <property type="match status" value="1"/>
</dbReference>
<dbReference type="Pfam" id="PF13416">
    <property type="entry name" value="SBP_bac_8"/>
    <property type="match status" value="1"/>
</dbReference>
<dbReference type="InterPro" id="IPR006059">
    <property type="entry name" value="SBP"/>
</dbReference>
<dbReference type="PROSITE" id="PS51257">
    <property type="entry name" value="PROKAR_LIPOPROTEIN"/>
    <property type="match status" value="1"/>
</dbReference>
<accession>A0ABW1CZS5</accession>
<dbReference type="EMBL" id="JBHSPA010000052">
    <property type="protein sequence ID" value="MFC5830316.1"/>
    <property type="molecule type" value="Genomic_DNA"/>
</dbReference>